<dbReference type="InterPro" id="IPR009597">
    <property type="entry name" value="DUF1206"/>
</dbReference>
<keyword evidence="1" id="KW-1133">Transmembrane helix</keyword>
<organism evidence="3 4">
    <name type="scientific">Blastococcus saxobsidens (strain DD2)</name>
    <dbReference type="NCBI Taxonomy" id="1146883"/>
    <lineage>
        <taxon>Bacteria</taxon>
        <taxon>Bacillati</taxon>
        <taxon>Actinomycetota</taxon>
        <taxon>Actinomycetes</taxon>
        <taxon>Geodermatophilales</taxon>
        <taxon>Geodermatophilaceae</taxon>
        <taxon>Blastococcus</taxon>
    </lineage>
</organism>
<keyword evidence="4" id="KW-1185">Reference proteome</keyword>
<dbReference type="OrthoDB" id="4552598at2"/>
<dbReference type="HOGENOM" id="CLU_073530_1_0_11"/>
<evidence type="ECO:0000313" key="3">
    <source>
        <dbReference type="EMBL" id="CCG04460.1"/>
    </source>
</evidence>
<dbReference type="Pfam" id="PF06724">
    <property type="entry name" value="DUF1206"/>
    <property type="match status" value="3"/>
</dbReference>
<dbReference type="eggNOG" id="ENOG502Z854">
    <property type="taxonomic scope" value="Bacteria"/>
</dbReference>
<feature type="domain" description="DUF1206" evidence="2">
    <location>
        <begin position="233"/>
        <end position="301"/>
    </location>
</feature>
<evidence type="ECO:0000256" key="1">
    <source>
        <dbReference type="SAM" id="Phobius"/>
    </source>
</evidence>
<feature type="transmembrane region" description="Helical" evidence="1">
    <location>
        <begin position="140"/>
        <end position="158"/>
    </location>
</feature>
<feature type="domain" description="DUF1206" evidence="2">
    <location>
        <begin position="140"/>
        <end position="207"/>
    </location>
</feature>
<accession>H6RUT8</accession>
<evidence type="ECO:0000313" key="4">
    <source>
        <dbReference type="Proteomes" id="UP000007517"/>
    </source>
</evidence>
<keyword evidence="1" id="KW-0812">Transmembrane</keyword>
<dbReference type="KEGG" id="bsd:BLASA_3598"/>
<gene>
    <name evidence="3" type="ordered locus">BLASA_3598</name>
</gene>
<feature type="domain" description="DUF1206" evidence="2">
    <location>
        <begin position="51"/>
        <end position="115"/>
    </location>
</feature>
<feature type="transmembrane region" description="Helical" evidence="1">
    <location>
        <begin position="48"/>
        <end position="68"/>
    </location>
</feature>
<feature type="transmembrane region" description="Helical" evidence="1">
    <location>
        <begin position="239"/>
        <end position="256"/>
    </location>
</feature>
<proteinExistence type="predicted"/>
<dbReference type="EMBL" id="FO117623">
    <property type="protein sequence ID" value="CCG04460.1"/>
    <property type="molecule type" value="Genomic_DNA"/>
</dbReference>
<name>H6RUT8_BLASD</name>
<keyword evidence="1" id="KW-0472">Membrane</keyword>
<feature type="transmembrane region" description="Helical" evidence="1">
    <location>
        <begin position="185"/>
        <end position="203"/>
    </location>
</feature>
<dbReference type="AlphaFoldDB" id="H6RUT8"/>
<reference evidence="4" key="2">
    <citation type="submission" date="2012-02" db="EMBL/GenBank/DDBJ databases">
        <title>Complete genome sequence of Blastococcus saxobsidens strain DD2.</title>
        <authorList>
            <person name="Genoscope."/>
        </authorList>
    </citation>
    <scope>NUCLEOTIDE SEQUENCE [LARGE SCALE GENOMIC DNA]</scope>
    <source>
        <strain evidence="4">DD2</strain>
    </source>
</reference>
<feature type="transmembrane region" description="Helical" evidence="1">
    <location>
        <begin position="276"/>
        <end position="297"/>
    </location>
</feature>
<dbReference type="STRING" id="1146883.BLASA_3598"/>
<reference evidence="3 4" key="1">
    <citation type="journal article" date="2012" name="J. Bacteriol.">
        <title>Genome Sequence of Blastococcus saxobsidens DD2, a Stone-Inhabiting Bacterium.</title>
        <authorList>
            <person name="Chouaia B."/>
            <person name="Crotti E."/>
            <person name="Brusetti L."/>
            <person name="Daffonchio D."/>
            <person name="Essoussi I."/>
            <person name="Nouioui I."/>
            <person name="Sbissi I."/>
            <person name="Ghodhbane-Gtari F."/>
            <person name="Gtari M."/>
            <person name="Vacherie B."/>
            <person name="Barbe V."/>
            <person name="Medigue C."/>
            <person name="Gury J."/>
            <person name="Pujic P."/>
            <person name="Normand P."/>
        </authorList>
    </citation>
    <scope>NUCLEOTIDE SEQUENCE [LARGE SCALE GENOMIC DNA]</scope>
    <source>
        <strain evidence="3 4">DD2</strain>
    </source>
</reference>
<feature type="transmembrane region" description="Helical" evidence="1">
    <location>
        <begin position="97"/>
        <end position="119"/>
    </location>
</feature>
<evidence type="ECO:0000259" key="2">
    <source>
        <dbReference type="Pfam" id="PF06724"/>
    </source>
</evidence>
<dbReference type="Proteomes" id="UP000007517">
    <property type="component" value="Chromosome"/>
</dbReference>
<sequence length="305" mass="31680">MVRATLIDAAAATTQREVRRQSMSVRGDAGSPTDAAARAGDSDALEHLARVGLIAYGLVHVLVAWLALQVAWGVSSAPADQSGALATLAQQPLGEPLLWVLAVGLIALALWQAAEILRWRHGLTASGKARTTAWERTGKAVAKTVIYLTLAVLAFRFATGGGQTGSTSTPQQATAGVFGWPGGRWLVGIAGLVVVGIGVYNVYKGVSKSFLKEIDLSDCPARATRLVTRLGQVGFPGKGAAFVLIGGLLVWAAVTFDAAKAAGLDGALHRLGSVPAGQVLLTLIAVGIAAFGIYCFVRARYPERT</sequence>
<protein>
    <recommendedName>
        <fullName evidence="2">DUF1206 domain-containing protein</fullName>
    </recommendedName>
</protein>